<evidence type="ECO:0008006" key="4">
    <source>
        <dbReference type="Google" id="ProtNLM"/>
    </source>
</evidence>
<name>A0A9P8ZZB0_9PEZI</name>
<organism evidence="2 3">
    <name type="scientific">Truncatella angustata</name>
    <dbReference type="NCBI Taxonomy" id="152316"/>
    <lineage>
        <taxon>Eukaryota</taxon>
        <taxon>Fungi</taxon>
        <taxon>Dikarya</taxon>
        <taxon>Ascomycota</taxon>
        <taxon>Pezizomycotina</taxon>
        <taxon>Sordariomycetes</taxon>
        <taxon>Xylariomycetidae</taxon>
        <taxon>Amphisphaeriales</taxon>
        <taxon>Sporocadaceae</taxon>
        <taxon>Truncatella</taxon>
    </lineage>
</organism>
<gene>
    <name evidence="2" type="ORF">BKA67DRAFT_566445</name>
</gene>
<dbReference type="EMBL" id="JAGPXC010000004">
    <property type="protein sequence ID" value="KAH6654861.1"/>
    <property type="molecule type" value="Genomic_DNA"/>
</dbReference>
<feature type="compositionally biased region" description="Basic and acidic residues" evidence="1">
    <location>
        <begin position="263"/>
        <end position="274"/>
    </location>
</feature>
<reference evidence="2" key="1">
    <citation type="journal article" date="2021" name="Nat. Commun.">
        <title>Genetic determinants of endophytism in the Arabidopsis root mycobiome.</title>
        <authorList>
            <person name="Mesny F."/>
            <person name="Miyauchi S."/>
            <person name="Thiergart T."/>
            <person name="Pickel B."/>
            <person name="Atanasova L."/>
            <person name="Karlsson M."/>
            <person name="Huettel B."/>
            <person name="Barry K.W."/>
            <person name="Haridas S."/>
            <person name="Chen C."/>
            <person name="Bauer D."/>
            <person name="Andreopoulos W."/>
            <person name="Pangilinan J."/>
            <person name="LaButti K."/>
            <person name="Riley R."/>
            <person name="Lipzen A."/>
            <person name="Clum A."/>
            <person name="Drula E."/>
            <person name="Henrissat B."/>
            <person name="Kohler A."/>
            <person name="Grigoriev I.V."/>
            <person name="Martin F.M."/>
            <person name="Hacquard S."/>
        </authorList>
    </citation>
    <scope>NUCLEOTIDE SEQUENCE</scope>
    <source>
        <strain evidence="2">MPI-SDFR-AT-0073</strain>
    </source>
</reference>
<evidence type="ECO:0000256" key="1">
    <source>
        <dbReference type="SAM" id="MobiDB-lite"/>
    </source>
</evidence>
<feature type="region of interest" description="Disordered" evidence="1">
    <location>
        <begin position="243"/>
        <end position="300"/>
    </location>
</feature>
<dbReference type="PANTHER" id="PTHR38703">
    <property type="entry name" value="CHROMOSOME 8, WHOLE GENOME SHOTGUN SEQUENCE"/>
    <property type="match status" value="1"/>
</dbReference>
<dbReference type="Proteomes" id="UP000758603">
    <property type="component" value="Unassembled WGS sequence"/>
</dbReference>
<dbReference type="AlphaFoldDB" id="A0A9P8ZZB0"/>
<feature type="region of interest" description="Disordered" evidence="1">
    <location>
        <begin position="119"/>
        <end position="154"/>
    </location>
</feature>
<dbReference type="GeneID" id="70131782"/>
<evidence type="ECO:0000313" key="2">
    <source>
        <dbReference type="EMBL" id="KAH6654861.1"/>
    </source>
</evidence>
<sequence length="300" mass="32710">MASELPTGALSNLASSVKNIVTGQTADADAHTKVQATQVEAKVAAPAAKKVDTTVEAHHDGTTVHKEKASAVEHETVKSHEHEKVDTVIDKEIHQDHYHTTIQPVKDKNVLPTQHIYQDNEEEREIDHRNNAAKKEAAREAASIHDEKDVKATTHSKEVAPTQEGQHIHHHIHETIQPVIEKETIQRQVVHTTNHIHETEHLNDEHHGATVAPAITMADFEKGKGGATGAAVTEGVLKEEKPKVKSSASVSKEVSMTDFENGVAKEESRKREAPTGDVDIEAATKVGKIDATEAHNPLSQ</sequence>
<dbReference type="PANTHER" id="PTHR38703:SF1">
    <property type="entry name" value="ALLERGEN"/>
    <property type="match status" value="1"/>
</dbReference>
<feature type="compositionally biased region" description="Basic and acidic residues" evidence="1">
    <location>
        <begin position="125"/>
        <end position="154"/>
    </location>
</feature>
<feature type="region of interest" description="Disordered" evidence="1">
    <location>
        <begin position="63"/>
        <end position="82"/>
    </location>
</feature>
<accession>A0A9P8ZZB0</accession>
<feature type="compositionally biased region" description="Low complexity" evidence="1">
    <location>
        <begin position="245"/>
        <end position="254"/>
    </location>
</feature>
<keyword evidence="3" id="KW-1185">Reference proteome</keyword>
<proteinExistence type="predicted"/>
<evidence type="ECO:0000313" key="3">
    <source>
        <dbReference type="Proteomes" id="UP000758603"/>
    </source>
</evidence>
<protein>
    <recommendedName>
        <fullName evidence="4">Allergen</fullName>
    </recommendedName>
</protein>
<comment type="caution">
    <text evidence="2">The sequence shown here is derived from an EMBL/GenBank/DDBJ whole genome shotgun (WGS) entry which is preliminary data.</text>
</comment>
<dbReference type="RefSeq" id="XP_045959131.1">
    <property type="nucleotide sequence ID" value="XM_046102890.1"/>
</dbReference>
<dbReference type="OrthoDB" id="2118965at2759"/>